<dbReference type="Pfam" id="PF08268">
    <property type="entry name" value="FBA_3"/>
    <property type="match status" value="1"/>
</dbReference>
<dbReference type="PANTHER" id="PTHR31111:SF119">
    <property type="entry name" value="F-BOX DOMAIN-CONTAINING PROTEIN"/>
    <property type="match status" value="1"/>
</dbReference>
<dbReference type="PANTHER" id="PTHR31111">
    <property type="entry name" value="BNAA05G37150D PROTEIN-RELATED"/>
    <property type="match status" value="1"/>
</dbReference>
<dbReference type="InterPro" id="IPR013187">
    <property type="entry name" value="F-box-assoc_dom_typ3"/>
</dbReference>
<evidence type="ECO:0000259" key="1">
    <source>
        <dbReference type="SMART" id="SM00256"/>
    </source>
</evidence>
<dbReference type="SUPFAM" id="SSF81383">
    <property type="entry name" value="F-box domain"/>
    <property type="match status" value="1"/>
</dbReference>
<accession>R0GXB1</accession>
<dbReference type="InterPro" id="IPR017451">
    <property type="entry name" value="F-box-assoc_interact_dom"/>
</dbReference>
<reference evidence="3" key="1">
    <citation type="journal article" date="2013" name="Nat. Genet.">
        <title>The Capsella rubella genome and the genomic consequences of rapid mating system evolution.</title>
        <authorList>
            <person name="Slotte T."/>
            <person name="Hazzouri K.M."/>
            <person name="Agren J.A."/>
            <person name="Koenig D."/>
            <person name="Maumus F."/>
            <person name="Guo Y.L."/>
            <person name="Steige K."/>
            <person name="Platts A.E."/>
            <person name="Escobar J.S."/>
            <person name="Newman L.K."/>
            <person name="Wang W."/>
            <person name="Mandakova T."/>
            <person name="Vello E."/>
            <person name="Smith L.M."/>
            <person name="Henz S.R."/>
            <person name="Steffen J."/>
            <person name="Takuno S."/>
            <person name="Brandvain Y."/>
            <person name="Coop G."/>
            <person name="Andolfatto P."/>
            <person name="Hu T.T."/>
            <person name="Blanchette M."/>
            <person name="Clark R.M."/>
            <person name="Quesneville H."/>
            <person name="Nordborg M."/>
            <person name="Gaut B.S."/>
            <person name="Lysak M.A."/>
            <person name="Jenkins J."/>
            <person name="Grimwood J."/>
            <person name="Chapman J."/>
            <person name="Prochnik S."/>
            <person name="Shu S."/>
            <person name="Rokhsar D."/>
            <person name="Schmutz J."/>
            <person name="Weigel D."/>
            <person name="Wright S.I."/>
        </authorList>
    </citation>
    <scope>NUCLEOTIDE SEQUENCE [LARGE SCALE GENOMIC DNA]</scope>
    <source>
        <strain evidence="3">cv. Monte Gargano</strain>
    </source>
</reference>
<gene>
    <name evidence="2" type="ORF">CARUB_v10007300mg</name>
</gene>
<proteinExistence type="predicted"/>
<dbReference type="InterPro" id="IPR001810">
    <property type="entry name" value="F-box_dom"/>
</dbReference>
<dbReference type="SMART" id="SM00256">
    <property type="entry name" value="FBOX"/>
    <property type="match status" value="1"/>
</dbReference>
<dbReference type="NCBIfam" id="TIGR01640">
    <property type="entry name" value="F_box_assoc_1"/>
    <property type="match status" value="1"/>
</dbReference>
<evidence type="ECO:0000313" key="2">
    <source>
        <dbReference type="EMBL" id="EOA15803.1"/>
    </source>
</evidence>
<sequence>MEKQKEKKRKVSSFPIDLTSEILLKLPEKSIARFRCVSKLWLSITTDPYFIKLFETRNSRPCLLVCFVQHGKLFVSSILQNSKRSSYSCSSQPIDLYHFKSPINHILPPTESVQGLFCFQESATPIVCNPSTREILTLPKPRMSWKNVTVFLGYDPVGGEHKVMCMPYETSSDTCRVLTLGSAKKLWRTVKTEPSHCSTCHTSGRCIKGVVYYTAYVYRTRVWVIMSFDVRFEKFGMIHLPYDRVHMYPLIAYKGTLAFVITEITNTKDGKKITLCVLEDVEKHKWSSKCFIGFMWRIGETLHFPKVIGCTEVGEFICVIATCEKVRFRESTNGIIYLLDASPNHVASLMTL</sequence>
<organism evidence="2 3">
    <name type="scientific">Capsella rubella</name>
    <dbReference type="NCBI Taxonomy" id="81985"/>
    <lineage>
        <taxon>Eukaryota</taxon>
        <taxon>Viridiplantae</taxon>
        <taxon>Streptophyta</taxon>
        <taxon>Embryophyta</taxon>
        <taxon>Tracheophyta</taxon>
        <taxon>Spermatophyta</taxon>
        <taxon>Magnoliopsida</taxon>
        <taxon>eudicotyledons</taxon>
        <taxon>Gunneridae</taxon>
        <taxon>Pentapetalae</taxon>
        <taxon>rosids</taxon>
        <taxon>malvids</taxon>
        <taxon>Brassicales</taxon>
        <taxon>Brassicaceae</taxon>
        <taxon>Camelineae</taxon>
        <taxon>Capsella</taxon>
    </lineage>
</organism>
<evidence type="ECO:0000313" key="3">
    <source>
        <dbReference type="Proteomes" id="UP000029121"/>
    </source>
</evidence>
<dbReference type="Pfam" id="PF00646">
    <property type="entry name" value="F-box"/>
    <property type="match status" value="1"/>
</dbReference>
<keyword evidence="3" id="KW-1185">Reference proteome</keyword>
<protein>
    <recommendedName>
        <fullName evidence="1">F-box domain-containing protein</fullName>
    </recommendedName>
</protein>
<dbReference type="STRING" id="81985.R0GXB1"/>
<dbReference type="InterPro" id="IPR036047">
    <property type="entry name" value="F-box-like_dom_sf"/>
</dbReference>
<name>R0GXB1_9BRAS</name>
<dbReference type="AlphaFoldDB" id="R0GXB1"/>
<dbReference type="Proteomes" id="UP000029121">
    <property type="component" value="Unassembled WGS sequence"/>
</dbReference>
<dbReference type="CDD" id="cd22157">
    <property type="entry name" value="F-box_AtFBW1-like"/>
    <property type="match status" value="1"/>
</dbReference>
<dbReference type="EMBL" id="KB870811">
    <property type="protein sequence ID" value="EOA15803.1"/>
    <property type="molecule type" value="Genomic_DNA"/>
</dbReference>
<feature type="domain" description="F-box" evidence="1">
    <location>
        <begin position="14"/>
        <end position="53"/>
    </location>
</feature>